<evidence type="ECO:0000256" key="1">
    <source>
        <dbReference type="ARBA" id="ARBA00022741"/>
    </source>
</evidence>
<gene>
    <name evidence="4" type="ORF">C0068_10800</name>
</gene>
<dbReference type="Gene3D" id="3.40.50.12780">
    <property type="entry name" value="N-terminal domain of ligase-like"/>
    <property type="match status" value="1"/>
</dbReference>
<dbReference type="InterPro" id="IPR000873">
    <property type="entry name" value="AMP-dep_synth/lig_dom"/>
</dbReference>
<evidence type="ECO:0000313" key="5">
    <source>
        <dbReference type="Proteomes" id="UP000237222"/>
    </source>
</evidence>
<dbReference type="AlphaFoldDB" id="A0A2S4HFD2"/>
<dbReference type="SUPFAM" id="SSF56801">
    <property type="entry name" value="Acetyl-CoA synthetase-like"/>
    <property type="match status" value="1"/>
</dbReference>
<dbReference type="GO" id="GO:0016020">
    <property type="term" value="C:membrane"/>
    <property type="evidence" value="ECO:0007669"/>
    <property type="project" value="TreeGrafter"/>
</dbReference>
<proteinExistence type="predicted"/>
<keyword evidence="2" id="KW-0067">ATP-binding</keyword>
<protein>
    <submittedName>
        <fullName evidence="4">AMP-binding protein</fullName>
    </submittedName>
</protein>
<organism evidence="4 5">
    <name type="scientific">Zhongshania marina</name>
    <dbReference type="NCBI Taxonomy" id="2304603"/>
    <lineage>
        <taxon>Bacteria</taxon>
        <taxon>Pseudomonadati</taxon>
        <taxon>Pseudomonadota</taxon>
        <taxon>Gammaproteobacteria</taxon>
        <taxon>Cellvibrionales</taxon>
        <taxon>Spongiibacteraceae</taxon>
        <taxon>Zhongshania</taxon>
    </lineage>
</organism>
<evidence type="ECO:0000259" key="3">
    <source>
        <dbReference type="Pfam" id="PF00501"/>
    </source>
</evidence>
<dbReference type="PANTHER" id="PTHR43272">
    <property type="entry name" value="LONG-CHAIN-FATTY-ACID--COA LIGASE"/>
    <property type="match status" value="1"/>
</dbReference>
<name>A0A2S4HFD2_9GAMM</name>
<keyword evidence="1" id="KW-0547">Nucleotide-binding</keyword>
<dbReference type="PANTHER" id="PTHR43272:SF33">
    <property type="entry name" value="AMP-BINDING DOMAIN-CONTAINING PROTEIN-RELATED"/>
    <property type="match status" value="1"/>
</dbReference>
<dbReference type="RefSeq" id="WP_103684505.1">
    <property type="nucleotide sequence ID" value="NZ_PQGG01000026.1"/>
</dbReference>
<dbReference type="PROSITE" id="PS00455">
    <property type="entry name" value="AMP_BINDING"/>
    <property type="match status" value="1"/>
</dbReference>
<dbReference type="Pfam" id="PF00501">
    <property type="entry name" value="AMP-binding"/>
    <property type="match status" value="1"/>
</dbReference>
<dbReference type="Proteomes" id="UP000237222">
    <property type="component" value="Unassembled WGS sequence"/>
</dbReference>
<evidence type="ECO:0000313" key="4">
    <source>
        <dbReference type="EMBL" id="POP52687.1"/>
    </source>
</evidence>
<dbReference type="GO" id="GO:0004467">
    <property type="term" value="F:long-chain fatty acid-CoA ligase activity"/>
    <property type="evidence" value="ECO:0007669"/>
    <property type="project" value="TreeGrafter"/>
</dbReference>
<sequence length="543" mass="60311">MSTTIKTPLEMMYHWESVAADQVFLRQPKDLQWTEFTWAQVSDRARRLANYISAQGYEPGSRIAVFAKNCADWVIVDFAIMLSGHVSVPLYPGQDAPSSRYILEHSESQLIFLGQFDIAAQADEVLPAGIKRVAIQGCACEAETDIEAIIASHEPMTDSPVPDSEALMTILYTSGTTGNPKGVMHVHGTPGRILPRMQKDWKIGGGPERERLISYLPLSHAAERCIVEMNGLYCNGIISFSEGLETFAAELREVEPTFFFSVPRLWVKFKAAVDAKIPPEVQAGFGEEQKEQVRKQLGLNQARMVLTGSAPCPRDVQNWFINMGVVLREGYSMTENFCDGTFWLSDERPQAGCVGVPLNGVQIKITDDEEVCFKSDGLMIGYYKNPEKTAEALIDGWYHTGDTGKLDEEGNLWITGRISEVFKTTKGKFIQPIKLEDDFGSLIELEQVCVCGHGLDQPLLLATLSELGKALPSADLLASLEASLERINSKLAAYERVKHIVITPEWTIMNGLLTPTMKLKRKSIIAHFSAQIEAKHESTVVFM</sequence>
<dbReference type="InterPro" id="IPR020845">
    <property type="entry name" value="AMP-binding_CS"/>
</dbReference>
<accession>A0A2S4HFD2</accession>
<evidence type="ECO:0000256" key="2">
    <source>
        <dbReference type="ARBA" id="ARBA00022840"/>
    </source>
</evidence>
<feature type="domain" description="AMP-dependent synthetase/ligase" evidence="3">
    <location>
        <begin position="31"/>
        <end position="383"/>
    </location>
</feature>
<reference evidence="4" key="1">
    <citation type="submission" date="2018-01" db="EMBL/GenBank/DDBJ databases">
        <authorList>
            <person name="Yu X.-D."/>
        </authorList>
    </citation>
    <scope>NUCLEOTIDE SEQUENCE</scope>
    <source>
        <strain evidence="4">ZX-21</strain>
    </source>
</reference>
<dbReference type="OrthoDB" id="9803968at2"/>
<dbReference type="GO" id="GO:0005524">
    <property type="term" value="F:ATP binding"/>
    <property type="evidence" value="ECO:0007669"/>
    <property type="project" value="UniProtKB-KW"/>
</dbReference>
<dbReference type="EMBL" id="PQGG01000026">
    <property type="protein sequence ID" value="POP52687.1"/>
    <property type="molecule type" value="Genomic_DNA"/>
</dbReference>
<dbReference type="Pfam" id="PF23562">
    <property type="entry name" value="AMP-binding_C_3"/>
    <property type="match status" value="1"/>
</dbReference>
<comment type="caution">
    <text evidence="4">The sequence shown here is derived from an EMBL/GenBank/DDBJ whole genome shotgun (WGS) entry which is preliminary data.</text>
</comment>
<dbReference type="InterPro" id="IPR042099">
    <property type="entry name" value="ANL_N_sf"/>
</dbReference>